<sequence length="77" mass="8282">MERRTFVKLGTGAIGAVLLPSTALSGLSIDPSSEKSRLTSKELAQLNIPFPTQTVTPENGVSVTFALEPRIARRGNW</sequence>
<dbReference type="AlphaFoldDB" id="A0A7X8TNV4"/>
<protein>
    <submittedName>
        <fullName evidence="1">Uncharacterized protein</fullName>
    </submittedName>
</protein>
<proteinExistence type="predicted"/>
<dbReference type="RefSeq" id="WP_168835280.1">
    <property type="nucleotide sequence ID" value="NZ_JABAIK010000003.1"/>
</dbReference>
<organism evidence="1 2">
    <name type="scientific">Vibrio agarilyticus</name>
    <dbReference type="NCBI Taxonomy" id="2726741"/>
    <lineage>
        <taxon>Bacteria</taxon>
        <taxon>Pseudomonadati</taxon>
        <taxon>Pseudomonadota</taxon>
        <taxon>Gammaproteobacteria</taxon>
        <taxon>Vibrionales</taxon>
        <taxon>Vibrionaceae</taxon>
        <taxon>Vibrio</taxon>
    </lineage>
</organism>
<evidence type="ECO:0000313" key="2">
    <source>
        <dbReference type="Proteomes" id="UP000535589"/>
    </source>
</evidence>
<accession>A0A7X8TNV4</accession>
<evidence type="ECO:0000313" key="1">
    <source>
        <dbReference type="EMBL" id="NLS12183.1"/>
    </source>
</evidence>
<name>A0A7X8TNV4_9VIBR</name>
<dbReference type="EMBL" id="JABAIK010000003">
    <property type="protein sequence ID" value="NLS12183.1"/>
    <property type="molecule type" value="Genomic_DNA"/>
</dbReference>
<reference evidence="1 2" key="1">
    <citation type="submission" date="2020-04" db="EMBL/GenBank/DDBJ databases">
        <title>Vibrio sp. SM6, a novel species isolated from seawater.</title>
        <authorList>
            <person name="Wang X."/>
        </authorList>
    </citation>
    <scope>NUCLEOTIDE SEQUENCE [LARGE SCALE GENOMIC DNA]</scope>
    <source>
        <strain evidence="1 2">SM6</strain>
    </source>
</reference>
<dbReference type="Proteomes" id="UP000535589">
    <property type="component" value="Unassembled WGS sequence"/>
</dbReference>
<keyword evidence="2" id="KW-1185">Reference proteome</keyword>
<gene>
    <name evidence="1" type="ORF">HGP28_04650</name>
</gene>
<comment type="caution">
    <text evidence="1">The sequence shown here is derived from an EMBL/GenBank/DDBJ whole genome shotgun (WGS) entry which is preliminary data.</text>
</comment>